<reference evidence="4 5" key="1">
    <citation type="journal article" date="2023" name="Insect Mol. Biol.">
        <title>Genome sequencing provides insights into the evolution of gene families encoding plant cell wall-degrading enzymes in longhorned beetles.</title>
        <authorList>
            <person name="Shin N.R."/>
            <person name="Okamura Y."/>
            <person name="Kirsch R."/>
            <person name="Pauchet Y."/>
        </authorList>
    </citation>
    <scope>NUCLEOTIDE SEQUENCE [LARGE SCALE GENOMIC DNA]</scope>
    <source>
        <strain evidence="4">EAD_L_NR</strain>
    </source>
</reference>
<sequence>MLQQILFHPGINQHIFSSLKLAVENMRRKQDRLCILVFDEISLQSSLTYHRKQDEVIGLEDNGTEKRPVLANHANVFMVKGIYRHWKQPIAFTASNGPIKSNELKTLIHSMIEKCQSIGLEVIATVCDQGSANQAAINMLLKDTKEHCLKNNIDNRYFGFLINGHETVPLFDVPHLFKGLRNNLLNKNLHFVIDNQERVAKWVHIEQFYKLDASDPSLRICCKLTDGHVIPSKINKMKVKNCTQVFSHTVGSLMKRIAKWNIEDNYSLPLEAMDTADFILFVDQLFDSLNLSRKSKPQAKPLKWAVTRQSDHKKFWQYSLKMLDTMKFFSLEKQKLVKVPTIKNLIFTVRGFLYLRSQLLTKKNFKYVLTGTFNQDALENFFSYIRSHGVRYTNPNISHFTSSFKSLIVCNFMASHSPRSNCQQDTATECLNNLRSFLTDTVVNDVAPDGNCNIPIDIPREISIPKRVKIARSTIVYMSGAIYRILLKSKILKNCEICKSNLSIRHGAVMDDDFIEARQYERGHLLKPGHYLNFLMNHSLSYLFYLIPRICTYKNISKILQNILQHNLNFKVVNCPQHTLGEKLCEVITRCALYWWTKQINRIANGTDSKFARFLATNPNKEYLDPLKLQAYEKYVACKKSEKHTLRL</sequence>
<organism evidence="4 5">
    <name type="scientific">Exocentrus adspersus</name>
    <dbReference type="NCBI Taxonomy" id="1586481"/>
    <lineage>
        <taxon>Eukaryota</taxon>
        <taxon>Metazoa</taxon>
        <taxon>Ecdysozoa</taxon>
        <taxon>Arthropoda</taxon>
        <taxon>Hexapoda</taxon>
        <taxon>Insecta</taxon>
        <taxon>Pterygota</taxon>
        <taxon>Neoptera</taxon>
        <taxon>Endopterygota</taxon>
        <taxon>Coleoptera</taxon>
        <taxon>Polyphaga</taxon>
        <taxon>Cucujiformia</taxon>
        <taxon>Chrysomeloidea</taxon>
        <taxon>Cerambycidae</taxon>
        <taxon>Lamiinae</taxon>
        <taxon>Acanthocinini</taxon>
        <taxon>Exocentrus</taxon>
    </lineage>
</organism>
<dbReference type="Pfam" id="PF21787">
    <property type="entry name" value="TNP-like_RNaseH_N"/>
    <property type="match status" value="1"/>
</dbReference>
<protein>
    <recommendedName>
        <fullName evidence="6">Transposase</fullName>
    </recommendedName>
</protein>
<evidence type="ECO:0000259" key="2">
    <source>
        <dbReference type="Pfam" id="PF21788"/>
    </source>
</evidence>
<dbReference type="Proteomes" id="UP001159042">
    <property type="component" value="Unassembled WGS sequence"/>
</dbReference>
<feature type="domain" description="Transposable element P transposase-like RNase H C-terminal" evidence="3">
    <location>
        <begin position="373"/>
        <end position="405"/>
    </location>
</feature>
<accession>A0AAV8V7A0</accession>
<dbReference type="InterPro" id="IPR048366">
    <property type="entry name" value="TNP-like_GBD"/>
</dbReference>
<name>A0AAV8V7A0_9CUCU</name>
<evidence type="ECO:0008006" key="6">
    <source>
        <dbReference type="Google" id="ProtNLM"/>
    </source>
</evidence>
<dbReference type="Pfam" id="PF21789">
    <property type="entry name" value="TNP-like_RNaseH_C"/>
    <property type="match status" value="1"/>
</dbReference>
<proteinExistence type="predicted"/>
<evidence type="ECO:0000259" key="1">
    <source>
        <dbReference type="Pfam" id="PF21787"/>
    </source>
</evidence>
<dbReference type="InterPro" id="IPR048367">
    <property type="entry name" value="TNP-like_RNaseH_C"/>
</dbReference>
<comment type="caution">
    <text evidence="4">The sequence shown here is derived from an EMBL/GenBank/DDBJ whole genome shotgun (WGS) entry which is preliminary data.</text>
</comment>
<gene>
    <name evidence="4" type="ORF">NQ315_013318</name>
</gene>
<dbReference type="EMBL" id="JANEYG010000360">
    <property type="protein sequence ID" value="KAJ8910063.1"/>
    <property type="molecule type" value="Genomic_DNA"/>
</dbReference>
<dbReference type="Pfam" id="PF21788">
    <property type="entry name" value="TNP-like_GBD"/>
    <property type="match status" value="1"/>
</dbReference>
<evidence type="ECO:0000313" key="4">
    <source>
        <dbReference type="EMBL" id="KAJ8910063.1"/>
    </source>
</evidence>
<dbReference type="AlphaFoldDB" id="A0AAV8V7A0"/>
<dbReference type="InterPro" id="IPR048365">
    <property type="entry name" value="TNP-like_RNaseH_N"/>
</dbReference>
<evidence type="ECO:0000259" key="3">
    <source>
        <dbReference type="Pfam" id="PF21789"/>
    </source>
</evidence>
<keyword evidence="5" id="KW-1185">Reference proteome</keyword>
<feature type="domain" description="Transposable element P transposase-like GTP-binding insertion" evidence="2">
    <location>
        <begin position="175"/>
        <end position="294"/>
    </location>
</feature>
<feature type="domain" description="Transposable element P transposase-like RNase H" evidence="1">
    <location>
        <begin position="8"/>
        <end position="140"/>
    </location>
</feature>
<evidence type="ECO:0000313" key="5">
    <source>
        <dbReference type="Proteomes" id="UP001159042"/>
    </source>
</evidence>